<dbReference type="AlphaFoldDB" id="A0A6B2R156"/>
<dbReference type="GO" id="GO:0003848">
    <property type="term" value="F:2-amino-4-hydroxy-6-hydroxymethyldihydropteridine diphosphokinase activity"/>
    <property type="evidence" value="ECO:0007669"/>
    <property type="project" value="UniProtKB-EC"/>
</dbReference>
<comment type="caution">
    <text evidence="14">The sequence shown here is derived from an EMBL/GenBank/DDBJ whole genome shotgun (WGS) entry which is preliminary data.</text>
</comment>
<dbReference type="InterPro" id="IPR000550">
    <property type="entry name" value="Hppk"/>
</dbReference>
<reference evidence="14" key="1">
    <citation type="submission" date="2020-02" db="EMBL/GenBank/DDBJ databases">
        <authorList>
            <person name="Chen W.-M."/>
        </authorList>
    </citation>
    <scope>NUCLEOTIDE SEQUENCE</scope>
    <source>
        <strain evidence="14">NBD-18</strain>
    </source>
</reference>
<keyword evidence="5 14" id="KW-0808">Transferase</keyword>
<proteinExistence type="inferred from homology"/>
<comment type="function">
    <text evidence="10">Catalyzes the transfer of pyrophosphate from adenosine triphosphate (ATP) to 6-hydroxymethyl-7,8-dihydropterin, an enzymatic step in folate biosynthesis pathway.</text>
</comment>
<dbReference type="GO" id="GO:0005524">
    <property type="term" value="F:ATP binding"/>
    <property type="evidence" value="ECO:0007669"/>
    <property type="project" value="UniProtKB-KW"/>
</dbReference>
<keyword evidence="8" id="KW-0067">ATP-binding</keyword>
<evidence type="ECO:0000256" key="4">
    <source>
        <dbReference type="ARBA" id="ARBA00016218"/>
    </source>
</evidence>
<evidence type="ECO:0000256" key="8">
    <source>
        <dbReference type="ARBA" id="ARBA00022840"/>
    </source>
</evidence>
<keyword evidence="9" id="KW-0289">Folate biosynthesis</keyword>
<feature type="domain" description="7,8-dihydro-6-hydroxymethylpterin-pyrophosphokinase" evidence="13">
    <location>
        <begin position="6"/>
        <end position="133"/>
    </location>
</feature>
<gene>
    <name evidence="14" type="primary">folK</name>
    <name evidence="14" type="ORF">G3I67_11235</name>
</gene>
<dbReference type="GO" id="GO:0016301">
    <property type="term" value="F:kinase activity"/>
    <property type="evidence" value="ECO:0007669"/>
    <property type="project" value="UniProtKB-KW"/>
</dbReference>
<dbReference type="UniPathway" id="UPA00077">
    <property type="reaction ID" value="UER00155"/>
</dbReference>
<dbReference type="PANTHER" id="PTHR43071:SF1">
    <property type="entry name" value="2-AMINO-4-HYDROXY-6-HYDROXYMETHYLDIHYDROPTERIDINE PYROPHOSPHOKINASE"/>
    <property type="match status" value="1"/>
</dbReference>
<evidence type="ECO:0000256" key="2">
    <source>
        <dbReference type="ARBA" id="ARBA00005810"/>
    </source>
</evidence>
<comment type="similarity">
    <text evidence="2">Belongs to the HPPK family.</text>
</comment>
<dbReference type="Pfam" id="PF01288">
    <property type="entry name" value="HPPK"/>
    <property type="match status" value="1"/>
</dbReference>
<dbReference type="EC" id="2.7.6.3" evidence="3"/>
<dbReference type="Gene3D" id="3.30.70.560">
    <property type="entry name" value="7,8-Dihydro-6-hydroxymethylpterin-pyrophosphokinase HPPK"/>
    <property type="match status" value="1"/>
</dbReference>
<evidence type="ECO:0000256" key="1">
    <source>
        <dbReference type="ARBA" id="ARBA00005051"/>
    </source>
</evidence>
<dbReference type="NCBIfam" id="TIGR01498">
    <property type="entry name" value="folK"/>
    <property type="match status" value="1"/>
</dbReference>
<evidence type="ECO:0000313" key="14">
    <source>
        <dbReference type="EMBL" id="NDY83808.1"/>
    </source>
</evidence>
<evidence type="ECO:0000256" key="11">
    <source>
        <dbReference type="ARBA" id="ARBA00029766"/>
    </source>
</evidence>
<dbReference type="RefSeq" id="WP_163655376.1">
    <property type="nucleotide sequence ID" value="NZ_JAAGRN010000007.1"/>
</dbReference>
<evidence type="ECO:0000256" key="7">
    <source>
        <dbReference type="ARBA" id="ARBA00022777"/>
    </source>
</evidence>
<evidence type="ECO:0000256" key="12">
    <source>
        <dbReference type="ARBA" id="ARBA00033413"/>
    </source>
</evidence>
<evidence type="ECO:0000256" key="5">
    <source>
        <dbReference type="ARBA" id="ARBA00022679"/>
    </source>
</evidence>
<sequence length="170" mass="18883">MNASAYIGLGANLGDAKQTLLDAVDSLRTTSGIFRCVVSPFYASDPIDATGPTFVNAVAHLETSLAPLNLLDELQRIENRFGRLRPYRNAPRTLDMDLLLYDKLTINTPRLTLPHPRMHLRAFVLKPLQDLAPDAKIAGRSLHAWLENCRDQNIRPLKIKDPTALNGSDL</sequence>
<keyword evidence="7 14" id="KW-0418">Kinase</keyword>
<name>A0A6B2R156_9BURK</name>
<dbReference type="GO" id="GO:0046656">
    <property type="term" value="P:folic acid biosynthetic process"/>
    <property type="evidence" value="ECO:0007669"/>
    <property type="project" value="UniProtKB-KW"/>
</dbReference>
<comment type="pathway">
    <text evidence="1">Cofactor biosynthesis; tetrahydrofolate biosynthesis; 2-amino-4-hydroxy-6-hydroxymethyl-7,8-dihydropteridine diphosphate from 7,8-dihydroneopterin triphosphate: step 4/4.</text>
</comment>
<evidence type="ECO:0000256" key="10">
    <source>
        <dbReference type="ARBA" id="ARBA00029409"/>
    </source>
</evidence>
<dbReference type="PANTHER" id="PTHR43071">
    <property type="entry name" value="2-AMINO-4-HYDROXY-6-HYDROXYMETHYLDIHYDROPTERIDINE PYROPHOSPHOKINASE"/>
    <property type="match status" value="1"/>
</dbReference>
<dbReference type="EMBL" id="JAAGRN010000007">
    <property type="protein sequence ID" value="NDY83808.1"/>
    <property type="molecule type" value="Genomic_DNA"/>
</dbReference>
<evidence type="ECO:0000256" key="6">
    <source>
        <dbReference type="ARBA" id="ARBA00022741"/>
    </source>
</evidence>
<organism evidence="14">
    <name type="scientific">Sheuella amnicola</name>
    <dbReference type="NCBI Taxonomy" id="2707330"/>
    <lineage>
        <taxon>Bacteria</taxon>
        <taxon>Pseudomonadati</taxon>
        <taxon>Pseudomonadota</taxon>
        <taxon>Betaproteobacteria</taxon>
        <taxon>Burkholderiales</taxon>
        <taxon>Alcaligenaceae</taxon>
        <taxon>Sheuella</taxon>
    </lineage>
</organism>
<keyword evidence="6" id="KW-0547">Nucleotide-binding</keyword>
<evidence type="ECO:0000259" key="13">
    <source>
        <dbReference type="Pfam" id="PF01288"/>
    </source>
</evidence>
<protein>
    <recommendedName>
        <fullName evidence="4">2-amino-4-hydroxy-6-hydroxymethyldihydropteridine pyrophosphokinase</fullName>
        <ecNumber evidence="3">2.7.6.3</ecNumber>
    </recommendedName>
    <alternativeName>
        <fullName evidence="11">6-hydroxymethyl-7,8-dihydropterin pyrophosphokinase</fullName>
    </alternativeName>
    <alternativeName>
        <fullName evidence="12">7,8-dihydro-6-hydroxymethylpterin-pyrophosphokinase</fullName>
    </alternativeName>
</protein>
<evidence type="ECO:0000256" key="9">
    <source>
        <dbReference type="ARBA" id="ARBA00022909"/>
    </source>
</evidence>
<dbReference type="GO" id="GO:0046654">
    <property type="term" value="P:tetrahydrofolate biosynthetic process"/>
    <property type="evidence" value="ECO:0007669"/>
    <property type="project" value="UniProtKB-UniPathway"/>
</dbReference>
<accession>A0A6B2R156</accession>
<evidence type="ECO:0000256" key="3">
    <source>
        <dbReference type="ARBA" id="ARBA00013253"/>
    </source>
</evidence>
<dbReference type="InterPro" id="IPR035907">
    <property type="entry name" value="Hppk_sf"/>
</dbReference>
<dbReference type="SUPFAM" id="SSF55083">
    <property type="entry name" value="6-hydroxymethyl-7,8-dihydropterin pyrophosphokinase, HPPK"/>
    <property type="match status" value="1"/>
</dbReference>
<dbReference type="CDD" id="cd00483">
    <property type="entry name" value="HPPK"/>
    <property type="match status" value="1"/>
</dbReference>